<feature type="region of interest" description="Disordered" evidence="1">
    <location>
        <begin position="37"/>
        <end position="58"/>
    </location>
</feature>
<organism evidence="2 3">
    <name type="scientific">Albula glossodonta</name>
    <name type="common">roundjaw bonefish</name>
    <dbReference type="NCBI Taxonomy" id="121402"/>
    <lineage>
        <taxon>Eukaryota</taxon>
        <taxon>Metazoa</taxon>
        <taxon>Chordata</taxon>
        <taxon>Craniata</taxon>
        <taxon>Vertebrata</taxon>
        <taxon>Euteleostomi</taxon>
        <taxon>Actinopterygii</taxon>
        <taxon>Neopterygii</taxon>
        <taxon>Teleostei</taxon>
        <taxon>Albuliformes</taxon>
        <taxon>Albulidae</taxon>
        <taxon>Albula</taxon>
    </lineage>
</organism>
<evidence type="ECO:0000256" key="1">
    <source>
        <dbReference type="SAM" id="MobiDB-lite"/>
    </source>
</evidence>
<feature type="compositionally biased region" description="Polar residues" evidence="1">
    <location>
        <begin position="121"/>
        <end position="141"/>
    </location>
</feature>
<evidence type="ECO:0000313" key="3">
    <source>
        <dbReference type="Proteomes" id="UP000824540"/>
    </source>
</evidence>
<keyword evidence="3" id="KW-1185">Reference proteome</keyword>
<dbReference type="AlphaFoldDB" id="A0A8T2PEC5"/>
<feature type="region of interest" description="Disordered" evidence="1">
    <location>
        <begin position="117"/>
        <end position="153"/>
    </location>
</feature>
<dbReference type="Proteomes" id="UP000824540">
    <property type="component" value="Unassembled WGS sequence"/>
</dbReference>
<reference evidence="2" key="1">
    <citation type="thesis" date="2021" institute="BYU ScholarsArchive" country="Provo, UT, USA">
        <title>Applications of and Algorithms for Genome Assembly and Genomic Analyses with an Emphasis on Marine Teleosts.</title>
        <authorList>
            <person name="Pickett B.D."/>
        </authorList>
    </citation>
    <scope>NUCLEOTIDE SEQUENCE</scope>
    <source>
        <strain evidence="2">HI-2016</strain>
    </source>
</reference>
<name>A0A8T2PEC5_9TELE</name>
<comment type="caution">
    <text evidence="2">The sequence shown here is derived from an EMBL/GenBank/DDBJ whole genome shotgun (WGS) entry which is preliminary data.</text>
</comment>
<protein>
    <submittedName>
        <fullName evidence="2">Uncharacterized protein</fullName>
    </submittedName>
</protein>
<accession>A0A8T2PEC5</accession>
<dbReference type="EMBL" id="JAFBMS010000007">
    <property type="protein sequence ID" value="KAG9350885.1"/>
    <property type="molecule type" value="Genomic_DNA"/>
</dbReference>
<proteinExistence type="predicted"/>
<gene>
    <name evidence="2" type="ORF">JZ751_024774</name>
</gene>
<evidence type="ECO:0000313" key="2">
    <source>
        <dbReference type="EMBL" id="KAG9350885.1"/>
    </source>
</evidence>
<sequence>MRYTSHSSGVKSSVFAGRLFSGGAYPVLPRPCGSGAAASSFTPPLPPPPTNPHRGSSTIASSALRTTLTALLRKLKQQSRESVEDKRPRLLKALKEVRLRGVSLPTPGGVRNVTLRRSHRAPSTNYHPRNVSAASSVSGTQARPPRTPAALRSASHRRDNICCPFASARPRLCGGGNRIKPAVLIR</sequence>